<keyword evidence="2" id="KW-0732">Signal</keyword>
<name>R4YUN4_OLEAN</name>
<reference evidence="3 4" key="1">
    <citation type="journal article" date="2013" name="Nat. Commun.">
        <title>Genome sequence and functional genomic analysis of the oil-degrading bacterium Oleispira antarctica.</title>
        <authorList>
            <person name="Kube M."/>
            <person name="Chernikova T.N."/>
            <person name="Al-Ramahi Y."/>
            <person name="Beloqui A."/>
            <person name="Lopez-Cortez N."/>
            <person name="Guazzaroni M.E."/>
            <person name="Heipieper H.J."/>
            <person name="Klages S."/>
            <person name="Kotsyurbenko O.R."/>
            <person name="Langer I."/>
            <person name="Nechitaylo T.Y."/>
            <person name="Lunsdorf H."/>
            <person name="Fernandez M."/>
            <person name="Juarez S."/>
            <person name="Ciordia S."/>
            <person name="Singer A."/>
            <person name="Kagan O."/>
            <person name="Egorova O."/>
            <person name="Petit P.A."/>
            <person name="Stogios P."/>
            <person name="Kim Y."/>
            <person name="Tchigvintsev A."/>
            <person name="Flick R."/>
            <person name="Denaro R."/>
            <person name="Genovese M."/>
            <person name="Albar J.P."/>
            <person name="Reva O.N."/>
            <person name="Martinez-Gomariz M."/>
            <person name="Tran H."/>
            <person name="Ferrer M."/>
            <person name="Savchenko A."/>
            <person name="Yakunin A.F."/>
            <person name="Yakimov M.M."/>
            <person name="Golyshina O.V."/>
            <person name="Reinhardt R."/>
            <person name="Golyshin P.N."/>
        </authorList>
    </citation>
    <scope>NUCLEOTIDE SEQUENCE [LARGE SCALE GENOMIC DNA]</scope>
</reference>
<gene>
    <name evidence="3" type="ORF">OLEAN_C26730</name>
</gene>
<proteinExistence type="predicted"/>
<feature type="signal peptide" evidence="2">
    <location>
        <begin position="1"/>
        <end position="26"/>
    </location>
</feature>
<dbReference type="KEGG" id="oai:OLEAN_C26730"/>
<dbReference type="STRING" id="698738.OLEAN_C26730"/>
<evidence type="ECO:0008006" key="5">
    <source>
        <dbReference type="Google" id="ProtNLM"/>
    </source>
</evidence>
<evidence type="ECO:0000256" key="2">
    <source>
        <dbReference type="SAM" id="SignalP"/>
    </source>
</evidence>
<sequence length="195" mass="22009">MKTFGLTNSCIFIFLSLLISPLSSWANDQSIDFSEQKDQKNAQRALDSVKVLSKEIQGLKKSVVDLNKDLQLMEEELLFPSSTQLSLFVSLDIGQFFTLESIKVKLDGKQVATHLYSDKQRQALARGGVQRLYITNLNLGKHTIAAFFTGIGPNGRPYKRATELEFQKKQGSQYLELAIIDDSAKQEAKFTIKQW</sequence>
<accession>R4YUN4</accession>
<dbReference type="OrthoDB" id="5395931at2"/>
<protein>
    <recommendedName>
        <fullName evidence="5">AraC family transcriptional regulator</fullName>
    </recommendedName>
</protein>
<keyword evidence="1" id="KW-0175">Coiled coil</keyword>
<dbReference type="HOGENOM" id="CLU_118985_0_0_6"/>
<feature type="coiled-coil region" evidence="1">
    <location>
        <begin position="49"/>
        <end position="76"/>
    </location>
</feature>
<keyword evidence="4" id="KW-1185">Reference proteome</keyword>
<dbReference type="AlphaFoldDB" id="R4YUN4"/>
<evidence type="ECO:0000313" key="3">
    <source>
        <dbReference type="EMBL" id="CCK76849.1"/>
    </source>
</evidence>
<dbReference type="Proteomes" id="UP000032749">
    <property type="component" value="Chromosome"/>
</dbReference>
<dbReference type="EMBL" id="FO203512">
    <property type="protein sequence ID" value="CCK76849.1"/>
    <property type="molecule type" value="Genomic_DNA"/>
</dbReference>
<organism evidence="3 4">
    <name type="scientific">Oleispira antarctica RB-8</name>
    <dbReference type="NCBI Taxonomy" id="698738"/>
    <lineage>
        <taxon>Bacteria</taxon>
        <taxon>Pseudomonadati</taxon>
        <taxon>Pseudomonadota</taxon>
        <taxon>Gammaproteobacteria</taxon>
        <taxon>Oceanospirillales</taxon>
        <taxon>Oceanospirillaceae</taxon>
        <taxon>Oleispira</taxon>
    </lineage>
</organism>
<evidence type="ECO:0000313" key="4">
    <source>
        <dbReference type="Proteomes" id="UP000032749"/>
    </source>
</evidence>
<evidence type="ECO:0000256" key="1">
    <source>
        <dbReference type="SAM" id="Coils"/>
    </source>
</evidence>
<feature type="chain" id="PRO_5004383558" description="AraC family transcriptional regulator" evidence="2">
    <location>
        <begin position="27"/>
        <end position="195"/>
    </location>
</feature>